<keyword evidence="2" id="KW-1133">Transmembrane helix</keyword>
<protein>
    <submittedName>
        <fullName evidence="3">Uncharacterized protein</fullName>
    </submittedName>
</protein>
<dbReference type="RefSeq" id="WP_353863180.1">
    <property type="nucleotide sequence ID" value="NZ_CP088295.1"/>
</dbReference>
<sequence>MATPPPSSPAPSSSGKPATAWWVGAVAIALLIGVGGYLLGHSTGVSSTEDEYAEGTAKYEEIYNAGAAAGTQVGQSAGEKQGKAQGVAAGEKAGFERGEEQGKKEGEAAGLEQGQAEGREAGAEAALSFTSWNTGSPYIIRVQESTTANVPYSISTRTQMVAGKAYALCTGSATEVCVKTDTTSASSE</sequence>
<keyword evidence="2" id="KW-0812">Transmembrane</keyword>
<keyword evidence="2" id="KW-0472">Membrane</keyword>
<evidence type="ECO:0000313" key="3">
    <source>
        <dbReference type="EMBL" id="UUY02657.1"/>
    </source>
</evidence>
<gene>
    <name evidence="3" type="ORF">LRS13_18460</name>
</gene>
<dbReference type="Proteomes" id="UP001058860">
    <property type="component" value="Chromosome"/>
</dbReference>
<evidence type="ECO:0000256" key="1">
    <source>
        <dbReference type="SAM" id="MobiDB-lite"/>
    </source>
</evidence>
<feature type="region of interest" description="Disordered" evidence="1">
    <location>
        <begin position="74"/>
        <end position="123"/>
    </location>
</feature>
<evidence type="ECO:0000256" key="2">
    <source>
        <dbReference type="SAM" id="Phobius"/>
    </source>
</evidence>
<dbReference type="EMBL" id="CP088295">
    <property type="protein sequence ID" value="UUY02657.1"/>
    <property type="molecule type" value="Genomic_DNA"/>
</dbReference>
<evidence type="ECO:0000313" key="4">
    <source>
        <dbReference type="Proteomes" id="UP001058860"/>
    </source>
</evidence>
<reference evidence="4" key="1">
    <citation type="submission" date="2021-11" db="EMBL/GenBank/DDBJ databases">
        <title>Cultivation dependent microbiological survey of springs from the worlds oldest radium mine currently devoted to the extraction of radon-saturated water.</title>
        <authorList>
            <person name="Kapinusova G."/>
            <person name="Smrhova T."/>
            <person name="Strejcek M."/>
            <person name="Suman J."/>
            <person name="Jani K."/>
            <person name="Pajer P."/>
            <person name="Uhlik O."/>
        </authorList>
    </citation>
    <scope>NUCLEOTIDE SEQUENCE [LARGE SCALE GENOMIC DNA]</scope>
    <source>
        <strain evidence="4">J379</strain>
    </source>
</reference>
<organism evidence="3 4">
    <name type="scientific">Svornostia abyssi</name>
    <dbReference type="NCBI Taxonomy" id="2898438"/>
    <lineage>
        <taxon>Bacteria</taxon>
        <taxon>Bacillati</taxon>
        <taxon>Actinomycetota</taxon>
        <taxon>Thermoleophilia</taxon>
        <taxon>Solirubrobacterales</taxon>
        <taxon>Baekduiaceae</taxon>
        <taxon>Svornostia</taxon>
    </lineage>
</organism>
<feature type="compositionally biased region" description="Basic and acidic residues" evidence="1">
    <location>
        <begin position="93"/>
        <end position="107"/>
    </location>
</feature>
<keyword evidence="4" id="KW-1185">Reference proteome</keyword>
<feature type="transmembrane region" description="Helical" evidence="2">
    <location>
        <begin position="20"/>
        <end position="39"/>
    </location>
</feature>
<accession>A0ABY5PDF8</accession>
<proteinExistence type="predicted"/>
<name>A0ABY5PDF8_9ACTN</name>